<protein>
    <submittedName>
        <fullName evidence="1">15871_t:CDS:1</fullName>
    </submittedName>
</protein>
<sequence>RNSKSKNIENSEQSSSIHSSVNDLRRERKNLIRQLFQDLFDIMIPLTSLGYIHLEDGVVGLAGVFSAIIGAKIQWEK</sequence>
<feature type="non-terminal residue" evidence="1">
    <location>
        <position position="77"/>
    </location>
</feature>
<dbReference type="EMBL" id="CAJVPU010029439">
    <property type="protein sequence ID" value="CAG8710741.1"/>
    <property type="molecule type" value="Genomic_DNA"/>
</dbReference>
<feature type="non-terminal residue" evidence="1">
    <location>
        <position position="1"/>
    </location>
</feature>
<evidence type="ECO:0000313" key="1">
    <source>
        <dbReference type="EMBL" id="CAG8710741.1"/>
    </source>
</evidence>
<evidence type="ECO:0000313" key="2">
    <source>
        <dbReference type="Proteomes" id="UP000789702"/>
    </source>
</evidence>
<name>A0ACA9PLY0_9GLOM</name>
<organism evidence="1 2">
    <name type="scientific">Dentiscutata heterogama</name>
    <dbReference type="NCBI Taxonomy" id="1316150"/>
    <lineage>
        <taxon>Eukaryota</taxon>
        <taxon>Fungi</taxon>
        <taxon>Fungi incertae sedis</taxon>
        <taxon>Mucoromycota</taxon>
        <taxon>Glomeromycotina</taxon>
        <taxon>Glomeromycetes</taxon>
        <taxon>Diversisporales</taxon>
        <taxon>Gigasporaceae</taxon>
        <taxon>Dentiscutata</taxon>
    </lineage>
</organism>
<keyword evidence="2" id="KW-1185">Reference proteome</keyword>
<comment type="caution">
    <text evidence="1">The sequence shown here is derived from an EMBL/GenBank/DDBJ whole genome shotgun (WGS) entry which is preliminary data.</text>
</comment>
<gene>
    <name evidence="1" type="ORF">DHETER_LOCUS12247</name>
</gene>
<dbReference type="Proteomes" id="UP000789702">
    <property type="component" value="Unassembled WGS sequence"/>
</dbReference>
<reference evidence="1" key="1">
    <citation type="submission" date="2021-06" db="EMBL/GenBank/DDBJ databases">
        <authorList>
            <person name="Kallberg Y."/>
            <person name="Tangrot J."/>
            <person name="Rosling A."/>
        </authorList>
    </citation>
    <scope>NUCLEOTIDE SEQUENCE</scope>
    <source>
        <strain evidence="1">IL203A</strain>
    </source>
</reference>
<proteinExistence type="predicted"/>
<accession>A0ACA9PLY0</accession>